<dbReference type="PANTHER" id="PTHR12001:SF69">
    <property type="entry name" value="ALL TRANS-POLYPRENYL-DIPHOSPHATE SYNTHASE PDSS1"/>
    <property type="match status" value="1"/>
</dbReference>
<dbReference type="EMBL" id="UINC01071695">
    <property type="protein sequence ID" value="SVC06802.1"/>
    <property type="molecule type" value="Genomic_DNA"/>
</dbReference>
<dbReference type="PANTHER" id="PTHR12001">
    <property type="entry name" value="GERANYLGERANYL PYROPHOSPHATE SYNTHASE"/>
    <property type="match status" value="1"/>
</dbReference>
<evidence type="ECO:0000256" key="2">
    <source>
        <dbReference type="ARBA" id="ARBA00006706"/>
    </source>
</evidence>
<reference evidence="6" key="1">
    <citation type="submission" date="2018-05" db="EMBL/GenBank/DDBJ databases">
        <authorList>
            <person name="Lanie J.A."/>
            <person name="Ng W.-L."/>
            <person name="Kazmierczak K.M."/>
            <person name="Andrzejewski T.M."/>
            <person name="Davidsen T.M."/>
            <person name="Wayne K.J."/>
            <person name="Tettelin H."/>
            <person name="Glass J.I."/>
            <person name="Rusch D."/>
            <person name="Podicherti R."/>
            <person name="Tsui H.-C.T."/>
            <person name="Winkler M.E."/>
        </authorList>
    </citation>
    <scope>NUCLEOTIDE SEQUENCE</scope>
</reference>
<evidence type="ECO:0000313" key="6">
    <source>
        <dbReference type="EMBL" id="SVC06802.1"/>
    </source>
</evidence>
<name>A0A382J5W4_9ZZZZ</name>
<comment type="similarity">
    <text evidence="2">Belongs to the FPP/GGPP synthase family.</text>
</comment>
<dbReference type="AlphaFoldDB" id="A0A382J5W4"/>
<gene>
    <name evidence="6" type="ORF">METZ01_LOCUS259656</name>
</gene>
<dbReference type="CDD" id="cd00685">
    <property type="entry name" value="Trans_IPPS_HT"/>
    <property type="match status" value="1"/>
</dbReference>
<dbReference type="InterPro" id="IPR008949">
    <property type="entry name" value="Isoprenoid_synthase_dom_sf"/>
</dbReference>
<protein>
    <recommendedName>
        <fullName evidence="7">Polyprenyl synthetase</fullName>
    </recommendedName>
</protein>
<dbReference type="SUPFAM" id="SSF48576">
    <property type="entry name" value="Terpenoid synthases"/>
    <property type="match status" value="1"/>
</dbReference>
<organism evidence="6">
    <name type="scientific">marine metagenome</name>
    <dbReference type="NCBI Taxonomy" id="408172"/>
    <lineage>
        <taxon>unclassified sequences</taxon>
        <taxon>metagenomes</taxon>
        <taxon>ecological metagenomes</taxon>
    </lineage>
</organism>
<keyword evidence="3" id="KW-0808">Transferase</keyword>
<evidence type="ECO:0000256" key="5">
    <source>
        <dbReference type="ARBA" id="ARBA00022842"/>
    </source>
</evidence>
<dbReference type="InterPro" id="IPR000092">
    <property type="entry name" value="Polyprenyl_synt"/>
</dbReference>
<dbReference type="Pfam" id="PF00348">
    <property type="entry name" value="polyprenyl_synt"/>
    <property type="match status" value="1"/>
</dbReference>
<evidence type="ECO:0000256" key="1">
    <source>
        <dbReference type="ARBA" id="ARBA00001946"/>
    </source>
</evidence>
<evidence type="ECO:0000256" key="4">
    <source>
        <dbReference type="ARBA" id="ARBA00022723"/>
    </source>
</evidence>
<dbReference type="GO" id="GO:0008299">
    <property type="term" value="P:isoprenoid biosynthetic process"/>
    <property type="evidence" value="ECO:0007669"/>
    <property type="project" value="InterPro"/>
</dbReference>
<dbReference type="GO" id="GO:0004659">
    <property type="term" value="F:prenyltransferase activity"/>
    <property type="evidence" value="ECO:0007669"/>
    <property type="project" value="InterPro"/>
</dbReference>
<dbReference type="GO" id="GO:0046872">
    <property type="term" value="F:metal ion binding"/>
    <property type="evidence" value="ECO:0007669"/>
    <property type="project" value="UniProtKB-KW"/>
</dbReference>
<keyword evidence="4" id="KW-0479">Metal-binding</keyword>
<sequence>MSSQILTNYNVDDGVNRFQTSNPAGLEDILKNLGPELALLEENIIRDIQTDVELLNTVSQHILLAGGKRLRPALVLLASSLFQPIEESSLRAAQVVEYLHTATLLHDDVVDGAETRRAQKAARQIWGNEASILSGDFLLSKAFHMLTRLSNLEVLKIMSRTTTLMAEGEILQLTREVGSEDEEMYLRIIYLKTACLFSSAAQTGAVLAGAPDEMSEVLKRYGEALGMAFQIVDDALDYVESPQTGKNHGTDLRERKMTLPLI</sequence>
<proteinExistence type="inferred from homology"/>
<feature type="non-terminal residue" evidence="6">
    <location>
        <position position="262"/>
    </location>
</feature>
<evidence type="ECO:0000256" key="3">
    <source>
        <dbReference type="ARBA" id="ARBA00022679"/>
    </source>
</evidence>
<comment type="cofactor">
    <cofactor evidence="1">
        <name>Mg(2+)</name>
        <dbReference type="ChEBI" id="CHEBI:18420"/>
    </cofactor>
</comment>
<accession>A0A382J5W4</accession>
<dbReference type="SFLD" id="SFLDS00005">
    <property type="entry name" value="Isoprenoid_Synthase_Type_I"/>
    <property type="match status" value="1"/>
</dbReference>
<keyword evidence="5" id="KW-0460">Magnesium</keyword>
<evidence type="ECO:0008006" key="7">
    <source>
        <dbReference type="Google" id="ProtNLM"/>
    </source>
</evidence>
<dbReference type="Gene3D" id="1.10.600.10">
    <property type="entry name" value="Farnesyl Diphosphate Synthase"/>
    <property type="match status" value="1"/>
</dbReference>